<evidence type="ECO:0000256" key="1">
    <source>
        <dbReference type="SAM" id="MobiDB-lite"/>
    </source>
</evidence>
<feature type="compositionally biased region" description="Basic residues" evidence="1">
    <location>
        <begin position="937"/>
        <end position="950"/>
    </location>
</feature>
<feature type="compositionally biased region" description="Basic and acidic residues" evidence="1">
    <location>
        <begin position="991"/>
        <end position="1000"/>
    </location>
</feature>
<feature type="region of interest" description="Disordered" evidence="1">
    <location>
        <begin position="988"/>
        <end position="1024"/>
    </location>
</feature>
<reference evidence="2" key="1">
    <citation type="thesis" date="2020" institute="ProQuest LLC" country="789 East Eisenhower Parkway, Ann Arbor, MI, USA">
        <title>Comparative Genomics and Chromosome Evolution.</title>
        <authorList>
            <person name="Mudd A.B."/>
        </authorList>
    </citation>
    <scope>NUCLEOTIDE SEQUENCE</scope>
    <source>
        <strain evidence="2">HN-11 Male</strain>
        <tissue evidence="2">Kidney and liver</tissue>
    </source>
</reference>
<protein>
    <submittedName>
        <fullName evidence="2">Uncharacterized protein</fullName>
    </submittedName>
</protein>
<evidence type="ECO:0000313" key="2">
    <source>
        <dbReference type="EMBL" id="KAG9472159.1"/>
    </source>
</evidence>
<dbReference type="Proteomes" id="UP000770717">
    <property type="component" value="Unassembled WGS sequence"/>
</dbReference>
<dbReference type="OrthoDB" id="9908743at2759"/>
<feature type="region of interest" description="Disordered" evidence="1">
    <location>
        <begin position="910"/>
        <end position="972"/>
    </location>
</feature>
<evidence type="ECO:0000313" key="3">
    <source>
        <dbReference type="Proteomes" id="UP000770717"/>
    </source>
</evidence>
<gene>
    <name evidence="2" type="ORF">GDO78_021081</name>
</gene>
<accession>A0A8J6K1U2</accession>
<name>A0A8J6K1U2_ELECQ</name>
<organism evidence="2 3">
    <name type="scientific">Eleutherodactylus coqui</name>
    <name type="common">Puerto Rican coqui</name>
    <dbReference type="NCBI Taxonomy" id="57060"/>
    <lineage>
        <taxon>Eukaryota</taxon>
        <taxon>Metazoa</taxon>
        <taxon>Chordata</taxon>
        <taxon>Craniata</taxon>
        <taxon>Vertebrata</taxon>
        <taxon>Euteleostomi</taxon>
        <taxon>Amphibia</taxon>
        <taxon>Batrachia</taxon>
        <taxon>Anura</taxon>
        <taxon>Neobatrachia</taxon>
        <taxon>Hyloidea</taxon>
        <taxon>Eleutherodactylidae</taxon>
        <taxon>Eleutherodactylinae</taxon>
        <taxon>Eleutherodactylus</taxon>
        <taxon>Eleutherodactylus</taxon>
    </lineage>
</organism>
<dbReference type="EMBL" id="WNTK01000072">
    <property type="protein sequence ID" value="KAG9472159.1"/>
    <property type="molecule type" value="Genomic_DNA"/>
</dbReference>
<dbReference type="AlphaFoldDB" id="A0A8J6K1U2"/>
<sequence>MEMESTESGFLGEINFKTENVAKDLDLQCMLRPGQPVNEIPEDLAEDNQNSVSADEVLRDESIDGVQELEIHLDTSSLAEDNIEVILDQHFEMGSFPEPQDRSDLLSELHSVMSVNHSVMPLDHEILEVMCTMNAGQSDKVMEDVGHSNEENQAQILSAKTTVEENENLEVHSPGLHLSEEIGSLIELKQIPEEEHYSSIEIAVTESTTDVSDVGLDINNMSVVISENKEQEDDQAEEDASSVTLDEITNDTSLHIDKEQEPPLDAGCSAEDNIEDILKQNVEVDNFSEPQDGSDLLSELHPMLSVDDSVMSVDHKVLEIMSTVNVVQLDKGIFAVGQSNEENIAGILSAKTTVEENENLDVHSHGLHLSEEFGSLIKPKQIPEEEHYSSFEIAATESTTEVSDVGLDINSTSVEISENEDQEDDRAEDKCSVTVDETSSGHLDDQPQNNVNELEIPLNTGSFAEENIEAIVGSVSHSYFGTLEEGDDLLSNMDPSVEVIVSTMNVDESDKRREDGGHSNDKAIFEHHEDPEEDYSHMCLAEELGSIIKPKHTFEAYPYSSIVVTETQEEASNINYDSKTTESVLMNKTDPSIDSHHELIPDCTVENISENKDEAVEKISQGEGDLLSDIHSVKTISHPTEVISLFSTTGEEDILDTSKAWDILDESAVQVDTLADTIIPYEQKIQNSISTISCPEVLVPSLEPSQELEENQHISSSLDNHESEEIDLLSEVRSVVTTDYSMEVTTIISTVKVVTSDEASVDIFSKIITTDGKEGSEETTQELCPSESKEEMEKKLLDEQDSSSTTLTIGTEYGTDFDINKSSETSEYLGLSGSEIRFLPSIDPTKQEGMEGENEEQLSSDEALYLGQKKQVITIYTDEPLKVIEPPIHMEMCEDQEPPVVDHKGTLMEPSAEEEDDIDNSLLPHNTLDVSAQKSRVQLRRKTSIRRKQGQRQVPSESEPLEPTQPVIRPRPIGKMPIFKMAPTMAPMVSHPEEEQKEEKPAEEDLLVKPKKGIPRHAGFGIPHPQMMQELQARLKKKKPNE</sequence>
<keyword evidence="3" id="KW-1185">Reference proteome</keyword>
<proteinExistence type="predicted"/>
<comment type="caution">
    <text evidence="2">The sequence shown here is derived from an EMBL/GenBank/DDBJ whole genome shotgun (WGS) entry which is preliminary data.</text>
</comment>